<evidence type="ECO:0000313" key="2">
    <source>
        <dbReference type="Proteomes" id="UP000037035"/>
    </source>
</evidence>
<accession>A0A0L6VIN4</accession>
<proteinExistence type="predicted"/>
<protein>
    <submittedName>
        <fullName evidence="1">Fatty acid synthase subunit beta</fullName>
    </submittedName>
</protein>
<evidence type="ECO:0000313" key="1">
    <source>
        <dbReference type="EMBL" id="KNZ60618.1"/>
    </source>
</evidence>
<name>A0A0L6VIN4_9BASI</name>
<organism evidence="1 2">
    <name type="scientific">Puccinia sorghi</name>
    <dbReference type="NCBI Taxonomy" id="27349"/>
    <lineage>
        <taxon>Eukaryota</taxon>
        <taxon>Fungi</taxon>
        <taxon>Dikarya</taxon>
        <taxon>Basidiomycota</taxon>
        <taxon>Pucciniomycotina</taxon>
        <taxon>Pucciniomycetes</taxon>
        <taxon>Pucciniales</taxon>
        <taxon>Pucciniaceae</taxon>
        <taxon>Puccinia</taxon>
    </lineage>
</organism>
<dbReference type="STRING" id="27349.A0A0L6VIN4"/>
<sequence>MEEGYYSSVTVEGSAYLTPIGSDPNLLEFACPIGRQFCFEFLKRSGKPVSQHILLPTGVIVGSPAASTARSIPKSETKAQESAAYSPFLCKHQFLASHNFGTSTALEINHQSHPALYHQLFPIIGHPPISPNFCHPS</sequence>
<reference evidence="1 2" key="1">
    <citation type="submission" date="2015-08" db="EMBL/GenBank/DDBJ databases">
        <title>Next Generation Sequencing and Analysis of the Genome of Puccinia sorghi L Schw, the Causal Agent of Maize Common Rust.</title>
        <authorList>
            <person name="Rochi L."/>
            <person name="Burguener G."/>
            <person name="Darino M."/>
            <person name="Turjanski A."/>
            <person name="Kreff E."/>
            <person name="Dieguez M.J."/>
            <person name="Sacco F."/>
        </authorList>
    </citation>
    <scope>NUCLEOTIDE SEQUENCE [LARGE SCALE GENOMIC DNA]</scope>
    <source>
        <strain evidence="1 2">RO10H11247</strain>
    </source>
</reference>
<dbReference type="Proteomes" id="UP000037035">
    <property type="component" value="Unassembled WGS sequence"/>
</dbReference>
<dbReference type="EMBL" id="LAVV01005875">
    <property type="protein sequence ID" value="KNZ60618.1"/>
    <property type="molecule type" value="Genomic_DNA"/>
</dbReference>
<dbReference type="AlphaFoldDB" id="A0A0L6VIN4"/>
<keyword evidence="2" id="KW-1185">Reference proteome</keyword>
<comment type="caution">
    <text evidence="1">The sequence shown here is derived from an EMBL/GenBank/DDBJ whole genome shotgun (WGS) entry which is preliminary data.</text>
</comment>
<dbReference type="VEuPathDB" id="FungiDB:VP01_1528g1"/>
<gene>
    <name evidence="1" type="ORF">VP01_1528g1</name>
</gene>